<keyword evidence="2" id="KW-0812">Transmembrane</keyword>
<evidence type="ECO:0000313" key="4">
    <source>
        <dbReference type="Proteomes" id="UP001162031"/>
    </source>
</evidence>
<keyword evidence="4" id="KW-1185">Reference proteome</keyword>
<accession>A0AAV0U3Z5</accession>
<sequence>MATRTRAPPARSFSDNIDLSDRRRRPPGSARLVDTLSPFRKLLQSHSRRRAVSDTSGEFNELLWTENSKGKSIRKFHGQARGILHGIFFVLLLRVLLALVAAVGTVGMVTVLVVVFKKEPVVSLMSYVFS</sequence>
<evidence type="ECO:0000256" key="2">
    <source>
        <dbReference type="SAM" id="Phobius"/>
    </source>
</evidence>
<feature type="region of interest" description="Disordered" evidence="1">
    <location>
        <begin position="1"/>
        <end position="30"/>
    </location>
</feature>
<comment type="caution">
    <text evidence="3">The sequence shown here is derived from an EMBL/GenBank/DDBJ whole genome shotgun (WGS) entry which is preliminary data.</text>
</comment>
<evidence type="ECO:0000256" key="1">
    <source>
        <dbReference type="SAM" id="MobiDB-lite"/>
    </source>
</evidence>
<dbReference type="Proteomes" id="UP001162031">
    <property type="component" value="Unassembled WGS sequence"/>
</dbReference>
<dbReference type="AlphaFoldDB" id="A0AAV0U3Z5"/>
<evidence type="ECO:0000313" key="3">
    <source>
        <dbReference type="EMBL" id="CAI5731322.1"/>
    </source>
</evidence>
<keyword evidence="2" id="KW-1133">Transmembrane helix</keyword>
<keyword evidence="2" id="KW-0472">Membrane</keyword>
<gene>
    <name evidence="3" type="ORF">HBR001_LOCUS5148</name>
</gene>
<proteinExistence type="predicted"/>
<name>A0AAV0U3Z5_HYABA</name>
<organism evidence="3 4">
    <name type="scientific">Hyaloperonospora brassicae</name>
    <name type="common">Brassica downy mildew</name>
    <name type="synonym">Peronospora brassicae</name>
    <dbReference type="NCBI Taxonomy" id="162125"/>
    <lineage>
        <taxon>Eukaryota</taxon>
        <taxon>Sar</taxon>
        <taxon>Stramenopiles</taxon>
        <taxon>Oomycota</taxon>
        <taxon>Peronosporomycetes</taxon>
        <taxon>Peronosporales</taxon>
        <taxon>Peronosporaceae</taxon>
        <taxon>Hyaloperonospora</taxon>
    </lineage>
</organism>
<reference evidence="3" key="1">
    <citation type="submission" date="2022-12" db="EMBL/GenBank/DDBJ databases">
        <authorList>
            <person name="Webb A."/>
        </authorList>
    </citation>
    <scope>NUCLEOTIDE SEQUENCE</scope>
    <source>
        <strain evidence="3">Hp1</strain>
    </source>
</reference>
<protein>
    <submittedName>
        <fullName evidence="3">Uncharacterized protein</fullName>
    </submittedName>
</protein>
<feature type="transmembrane region" description="Helical" evidence="2">
    <location>
        <begin position="83"/>
        <end position="116"/>
    </location>
</feature>
<dbReference type="EMBL" id="CANTFL010001095">
    <property type="protein sequence ID" value="CAI5731322.1"/>
    <property type="molecule type" value="Genomic_DNA"/>
</dbReference>